<dbReference type="AlphaFoldDB" id="A0A5P1FKG5"/>
<comment type="similarity">
    <text evidence="1">Belongs to the 'GDSL' lipolytic enzyme family.</text>
</comment>
<evidence type="ECO:0000256" key="1">
    <source>
        <dbReference type="ARBA" id="ARBA00008668"/>
    </source>
</evidence>
<dbReference type="Gramene" id="ONK77070">
    <property type="protein sequence ID" value="ONK77070"/>
    <property type="gene ID" value="A4U43_C02F2800"/>
</dbReference>
<evidence type="ECO:0000313" key="3">
    <source>
        <dbReference type="EMBL" id="ONK77070.1"/>
    </source>
</evidence>
<dbReference type="Gene3D" id="3.40.50.1110">
    <property type="entry name" value="SGNH hydrolase"/>
    <property type="match status" value="1"/>
</dbReference>
<feature type="region of interest" description="Disordered" evidence="2">
    <location>
        <begin position="1"/>
        <end position="31"/>
    </location>
</feature>
<evidence type="ECO:0000256" key="2">
    <source>
        <dbReference type="SAM" id="MobiDB-lite"/>
    </source>
</evidence>
<keyword evidence="4" id="KW-1185">Reference proteome</keyword>
<gene>
    <name evidence="3" type="ORF">A4U43_C02F2800</name>
</gene>
<dbReference type="InterPro" id="IPR001087">
    <property type="entry name" value="GDSL"/>
</dbReference>
<proteinExistence type="inferred from homology"/>
<sequence>MSSNTIYSRNHEGPTMHVTSLPPPDPPPPRLHHCLPAPSTLPAATATRVLAFWRLTLRTRNKQYFARPPSAPKPTPPNGVDFPATSPPASYSKGELIPMTSARLRAAASSPTSTRPAYLDPSLTLTDLSTGVNFASAGAGLDDLTSESARVLTIGRQVEMLEEYKGKLRGAMGDKKAEEIVNGAVVVVSIGSNDLMNNYYVSDVRRREYSLEAYHGLMLQRMKYFVEVINFFVLKFVPLPH</sequence>
<dbReference type="InterPro" id="IPR050592">
    <property type="entry name" value="GDSL_lipolytic_enzyme"/>
</dbReference>
<dbReference type="PANTHER" id="PTHR45642">
    <property type="entry name" value="GDSL ESTERASE/LIPASE EXL3"/>
    <property type="match status" value="1"/>
</dbReference>
<dbReference type="EMBL" id="CM007382">
    <property type="protein sequence ID" value="ONK77070.1"/>
    <property type="molecule type" value="Genomic_DNA"/>
</dbReference>
<dbReference type="GO" id="GO:0016788">
    <property type="term" value="F:hydrolase activity, acting on ester bonds"/>
    <property type="evidence" value="ECO:0007669"/>
    <property type="project" value="InterPro"/>
</dbReference>
<dbReference type="Pfam" id="PF00657">
    <property type="entry name" value="Lipase_GDSL"/>
    <property type="match status" value="1"/>
</dbReference>
<feature type="region of interest" description="Disordered" evidence="2">
    <location>
        <begin position="64"/>
        <end position="94"/>
    </location>
</feature>
<organism evidence="3 4">
    <name type="scientific">Asparagus officinalis</name>
    <name type="common">Garden asparagus</name>
    <dbReference type="NCBI Taxonomy" id="4686"/>
    <lineage>
        <taxon>Eukaryota</taxon>
        <taxon>Viridiplantae</taxon>
        <taxon>Streptophyta</taxon>
        <taxon>Embryophyta</taxon>
        <taxon>Tracheophyta</taxon>
        <taxon>Spermatophyta</taxon>
        <taxon>Magnoliopsida</taxon>
        <taxon>Liliopsida</taxon>
        <taxon>Asparagales</taxon>
        <taxon>Asparagaceae</taxon>
        <taxon>Asparagoideae</taxon>
        <taxon>Asparagus</taxon>
    </lineage>
</organism>
<dbReference type="Proteomes" id="UP000243459">
    <property type="component" value="Chromosome 2"/>
</dbReference>
<name>A0A5P1FKG5_ASPOF</name>
<protein>
    <submittedName>
        <fullName evidence="3">Uncharacterized protein</fullName>
    </submittedName>
</protein>
<dbReference type="InterPro" id="IPR036514">
    <property type="entry name" value="SGNH_hydro_sf"/>
</dbReference>
<accession>A0A5P1FKG5</accession>
<evidence type="ECO:0000313" key="4">
    <source>
        <dbReference type="Proteomes" id="UP000243459"/>
    </source>
</evidence>
<dbReference type="PANTHER" id="PTHR45642:SF95">
    <property type="entry name" value="GDSL-LIKE LIPASE_ACYLHYDROLASE FAMILY PROTEIN, EXPRESSED"/>
    <property type="match status" value="1"/>
</dbReference>
<reference evidence="4" key="1">
    <citation type="journal article" date="2017" name="Nat. Commun.">
        <title>The asparagus genome sheds light on the origin and evolution of a young Y chromosome.</title>
        <authorList>
            <person name="Harkess A."/>
            <person name="Zhou J."/>
            <person name="Xu C."/>
            <person name="Bowers J.E."/>
            <person name="Van der Hulst R."/>
            <person name="Ayyampalayam S."/>
            <person name="Mercati F."/>
            <person name="Riccardi P."/>
            <person name="McKain M.R."/>
            <person name="Kakrana A."/>
            <person name="Tang H."/>
            <person name="Ray J."/>
            <person name="Groenendijk J."/>
            <person name="Arikit S."/>
            <person name="Mathioni S.M."/>
            <person name="Nakano M."/>
            <person name="Shan H."/>
            <person name="Telgmann-Rauber A."/>
            <person name="Kanno A."/>
            <person name="Yue Z."/>
            <person name="Chen H."/>
            <person name="Li W."/>
            <person name="Chen Y."/>
            <person name="Xu X."/>
            <person name="Zhang Y."/>
            <person name="Luo S."/>
            <person name="Chen H."/>
            <person name="Gao J."/>
            <person name="Mao Z."/>
            <person name="Pires J.C."/>
            <person name="Luo M."/>
            <person name="Kudrna D."/>
            <person name="Wing R.A."/>
            <person name="Meyers B.C."/>
            <person name="Yi K."/>
            <person name="Kong H."/>
            <person name="Lavrijsen P."/>
            <person name="Sunseri F."/>
            <person name="Falavigna A."/>
            <person name="Ye Y."/>
            <person name="Leebens-Mack J.H."/>
            <person name="Chen G."/>
        </authorList>
    </citation>
    <scope>NUCLEOTIDE SEQUENCE [LARGE SCALE GENOMIC DNA]</scope>
    <source>
        <strain evidence="4">cv. DH0086</strain>
    </source>
</reference>